<proteinExistence type="predicted"/>
<gene>
    <name evidence="2" type="ORF">GLOTRDRAFT_138381</name>
</gene>
<organism evidence="2 3">
    <name type="scientific">Gloeophyllum trabeum (strain ATCC 11539 / FP-39264 / Madison 617)</name>
    <name type="common">Brown rot fungus</name>
    <dbReference type="NCBI Taxonomy" id="670483"/>
    <lineage>
        <taxon>Eukaryota</taxon>
        <taxon>Fungi</taxon>
        <taxon>Dikarya</taxon>
        <taxon>Basidiomycota</taxon>
        <taxon>Agaricomycotina</taxon>
        <taxon>Agaricomycetes</taxon>
        <taxon>Gloeophyllales</taxon>
        <taxon>Gloeophyllaceae</taxon>
        <taxon>Gloeophyllum</taxon>
    </lineage>
</organism>
<dbReference type="EMBL" id="KB469300">
    <property type="protein sequence ID" value="EPQ56730.1"/>
    <property type="molecule type" value="Genomic_DNA"/>
</dbReference>
<dbReference type="RefSeq" id="XP_007865406.1">
    <property type="nucleotide sequence ID" value="XM_007867215.1"/>
</dbReference>
<evidence type="ECO:0000256" key="1">
    <source>
        <dbReference type="SAM" id="MobiDB-lite"/>
    </source>
</evidence>
<dbReference type="HOGENOM" id="CLU_983702_0_0_1"/>
<dbReference type="Proteomes" id="UP000030669">
    <property type="component" value="Unassembled WGS sequence"/>
</dbReference>
<dbReference type="GeneID" id="19303974"/>
<feature type="compositionally biased region" description="Acidic residues" evidence="1">
    <location>
        <begin position="244"/>
        <end position="253"/>
    </location>
</feature>
<evidence type="ECO:0000313" key="3">
    <source>
        <dbReference type="Proteomes" id="UP000030669"/>
    </source>
</evidence>
<dbReference type="AlphaFoldDB" id="S7RQ61"/>
<feature type="region of interest" description="Disordered" evidence="1">
    <location>
        <begin position="151"/>
        <end position="186"/>
    </location>
</feature>
<feature type="compositionally biased region" description="Basic and acidic residues" evidence="1">
    <location>
        <begin position="255"/>
        <end position="264"/>
    </location>
</feature>
<feature type="compositionally biased region" description="Basic and acidic residues" evidence="1">
    <location>
        <begin position="227"/>
        <end position="243"/>
    </location>
</feature>
<accession>S7RQ61</accession>
<keyword evidence="3" id="KW-1185">Reference proteome</keyword>
<protein>
    <submittedName>
        <fullName evidence="2">Uncharacterized protein</fullName>
    </submittedName>
</protein>
<feature type="region of interest" description="Disordered" evidence="1">
    <location>
        <begin position="18"/>
        <end position="98"/>
    </location>
</feature>
<dbReference type="KEGG" id="gtr:GLOTRDRAFT_138381"/>
<dbReference type="OrthoDB" id="10548631at2759"/>
<name>S7RQ61_GLOTA</name>
<sequence>MADTNRADLANLFAYLAMGPTRGRATPPPPHTTQRKPKPAPAPHRDSGFFEDASASSLCVQEKIQAGTHPEEHTRTNTEEEGQGERVVEGERDSELPHPRAVVGQAAAFPFTFATPPRRAELRAWTRGVQAVLEDSRARFRPLPEETRPRKWLMQSARKRRLAAGDVGREKGGEEGGGEEGGDVVEGTGCAVVGYVGVRKRRCVVPRARRSVLDVRAVTHTPPPAPEAKDEKRGEEEGFAREMESDDGADTGEGDGLRTGDSERSFDESFLEYLEGAPGVWCA</sequence>
<feature type="region of interest" description="Disordered" evidence="1">
    <location>
        <begin position="215"/>
        <end position="264"/>
    </location>
</feature>
<evidence type="ECO:0000313" key="2">
    <source>
        <dbReference type="EMBL" id="EPQ56730.1"/>
    </source>
</evidence>
<reference evidence="2 3" key="1">
    <citation type="journal article" date="2012" name="Science">
        <title>The Paleozoic origin of enzymatic lignin decomposition reconstructed from 31 fungal genomes.</title>
        <authorList>
            <person name="Floudas D."/>
            <person name="Binder M."/>
            <person name="Riley R."/>
            <person name="Barry K."/>
            <person name="Blanchette R.A."/>
            <person name="Henrissat B."/>
            <person name="Martinez A.T."/>
            <person name="Otillar R."/>
            <person name="Spatafora J.W."/>
            <person name="Yadav J.S."/>
            <person name="Aerts A."/>
            <person name="Benoit I."/>
            <person name="Boyd A."/>
            <person name="Carlson A."/>
            <person name="Copeland A."/>
            <person name="Coutinho P.M."/>
            <person name="de Vries R.P."/>
            <person name="Ferreira P."/>
            <person name="Findley K."/>
            <person name="Foster B."/>
            <person name="Gaskell J."/>
            <person name="Glotzer D."/>
            <person name="Gorecki P."/>
            <person name="Heitman J."/>
            <person name="Hesse C."/>
            <person name="Hori C."/>
            <person name="Igarashi K."/>
            <person name="Jurgens J.A."/>
            <person name="Kallen N."/>
            <person name="Kersten P."/>
            <person name="Kohler A."/>
            <person name="Kuees U."/>
            <person name="Kumar T.K.A."/>
            <person name="Kuo A."/>
            <person name="LaButti K."/>
            <person name="Larrondo L.F."/>
            <person name="Lindquist E."/>
            <person name="Ling A."/>
            <person name="Lombard V."/>
            <person name="Lucas S."/>
            <person name="Lundell T."/>
            <person name="Martin R."/>
            <person name="McLaughlin D.J."/>
            <person name="Morgenstern I."/>
            <person name="Morin E."/>
            <person name="Murat C."/>
            <person name="Nagy L.G."/>
            <person name="Nolan M."/>
            <person name="Ohm R.A."/>
            <person name="Patyshakuliyeva A."/>
            <person name="Rokas A."/>
            <person name="Ruiz-Duenas F.J."/>
            <person name="Sabat G."/>
            <person name="Salamov A."/>
            <person name="Samejima M."/>
            <person name="Schmutz J."/>
            <person name="Slot J.C."/>
            <person name="St John F."/>
            <person name="Stenlid J."/>
            <person name="Sun H."/>
            <person name="Sun S."/>
            <person name="Syed K."/>
            <person name="Tsang A."/>
            <person name="Wiebenga A."/>
            <person name="Young D."/>
            <person name="Pisabarro A."/>
            <person name="Eastwood D.C."/>
            <person name="Martin F."/>
            <person name="Cullen D."/>
            <person name="Grigoriev I.V."/>
            <person name="Hibbett D.S."/>
        </authorList>
    </citation>
    <scope>NUCLEOTIDE SEQUENCE [LARGE SCALE GENOMIC DNA]</scope>
    <source>
        <strain evidence="2 3">ATCC 11539</strain>
    </source>
</reference>
<feature type="compositionally biased region" description="Basic and acidic residues" evidence="1">
    <location>
        <begin position="69"/>
        <end position="98"/>
    </location>
</feature>